<organism evidence="1 2">
    <name type="scientific">Entomospira culicis</name>
    <dbReference type="NCBI Taxonomy" id="2719989"/>
    <lineage>
        <taxon>Bacteria</taxon>
        <taxon>Pseudomonadati</taxon>
        <taxon>Spirochaetota</taxon>
        <taxon>Spirochaetia</taxon>
        <taxon>Spirochaetales</taxon>
        <taxon>Spirochaetaceae</taxon>
        <taxon>Entomospira</taxon>
    </lineage>
</organism>
<keyword evidence="2" id="KW-1185">Reference proteome</keyword>
<gene>
    <name evidence="1" type="ORF">HCT48_08230</name>
</gene>
<dbReference type="AlphaFoldDB" id="A0A968GGR6"/>
<dbReference type="Proteomes" id="UP000778951">
    <property type="component" value="Unassembled WGS sequence"/>
</dbReference>
<name>A0A968GGR6_9SPIO</name>
<protein>
    <submittedName>
        <fullName evidence="1">Zinc ribbon-containing protein</fullName>
    </submittedName>
</protein>
<proteinExistence type="predicted"/>
<evidence type="ECO:0000313" key="1">
    <source>
        <dbReference type="EMBL" id="NIZ70194.1"/>
    </source>
</evidence>
<dbReference type="Pfam" id="PF07295">
    <property type="entry name" value="DUF1451"/>
    <property type="match status" value="1"/>
</dbReference>
<dbReference type="RefSeq" id="WP_167696503.1">
    <property type="nucleotide sequence ID" value="NZ_CP118183.1"/>
</dbReference>
<dbReference type="EMBL" id="JAATLM010000003">
    <property type="protein sequence ID" value="NIZ70194.1"/>
    <property type="molecule type" value="Genomic_DNA"/>
</dbReference>
<reference evidence="1" key="1">
    <citation type="submission" date="2020-03" db="EMBL/GenBank/DDBJ databases">
        <title>Spirochaetal bacteria isolated from arthropods constitute a novel genus Entomospira genus novum within the order Spirochaetales.</title>
        <authorList>
            <person name="Grana-Miraglia L."/>
            <person name="Sikutova S."/>
            <person name="Fingerle V."/>
            <person name="Sing A."/>
            <person name="Castillo-Ramirez S."/>
            <person name="Margos G."/>
            <person name="Rudolf I."/>
        </authorList>
    </citation>
    <scope>NUCLEOTIDE SEQUENCE</scope>
    <source>
        <strain evidence="1">BR149</strain>
    </source>
</reference>
<evidence type="ECO:0000313" key="2">
    <source>
        <dbReference type="Proteomes" id="UP000778951"/>
    </source>
</evidence>
<comment type="caution">
    <text evidence="1">The sequence shown here is derived from an EMBL/GenBank/DDBJ whole genome shotgun (WGS) entry which is preliminary data.</text>
</comment>
<accession>A0A968GGR6</accession>
<sequence>MKASTGEKCPKSGNWVCTKCKQVHRMDAGETMPPCSKCNHTEFKLS</sequence>
<dbReference type="InterPro" id="IPR009912">
    <property type="entry name" value="DUF1451"/>
</dbReference>